<keyword evidence="2" id="KW-1185">Reference proteome</keyword>
<gene>
    <name evidence="1" type="ORF">SAMN05421779_101267</name>
</gene>
<evidence type="ECO:0000313" key="2">
    <source>
        <dbReference type="Proteomes" id="UP000185678"/>
    </source>
</evidence>
<dbReference type="EMBL" id="FTOA01000001">
    <property type="protein sequence ID" value="SIS37559.1"/>
    <property type="molecule type" value="Genomic_DNA"/>
</dbReference>
<dbReference type="InterPro" id="IPR009922">
    <property type="entry name" value="DUF1457"/>
</dbReference>
<sequence length="148" mass="16682">MSRLVLILRHPQLKDLYQFWLSLCDGSRLPVAADLDPADLRPWIDNLVLLDVSRDGGDFTYAYYGRSFSNAFHADTVGKSIESLPPEQSSILKAEYDRVTKERIPAARVYTADFGGDVQTWERLVLPLFDGKGDVEKLLVCAYRLNGS</sequence>
<dbReference type="Proteomes" id="UP000185678">
    <property type="component" value="Unassembled WGS sequence"/>
</dbReference>
<dbReference type="AlphaFoldDB" id="A0A1N7IKE1"/>
<evidence type="ECO:0000313" key="1">
    <source>
        <dbReference type="EMBL" id="SIS37559.1"/>
    </source>
</evidence>
<proteinExistence type="predicted"/>
<reference evidence="1 2" key="1">
    <citation type="submission" date="2017-01" db="EMBL/GenBank/DDBJ databases">
        <authorList>
            <person name="Mah S.A."/>
            <person name="Swanson W.J."/>
            <person name="Moy G.W."/>
            <person name="Vacquier V.D."/>
        </authorList>
    </citation>
    <scope>NUCLEOTIDE SEQUENCE [LARGE SCALE GENOMIC DNA]</scope>
    <source>
        <strain evidence="1 2">DSM 11589</strain>
    </source>
</reference>
<name>A0A1N7IKE1_9PROT</name>
<dbReference type="OrthoDB" id="8449511at2"/>
<dbReference type="Pfam" id="PF07310">
    <property type="entry name" value="PAS_5"/>
    <property type="match status" value="1"/>
</dbReference>
<dbReference type="STRING" id="80876.SAMN05421779_101267"/>
<protein>
    <submittedName>
        <fullName evidence="1">PAS domain-containing protein</fullName>
    </submittedName>
</protein>
<organism evidence="1 2">
    <name type="scientific">Insolitispirillum peregrinum</name>
    <dbReference type="NCBI Taxonomy" id="80876"/>
    <lineage>
        <taxon>Bacteria</taxon>
        <taxon>Pseudomonadati</taxon>
        <taxon>Pseudomonadota</taxon>
        <taxon>Alphaproteobacteria</taxon>
        <taxon>Rhodospirillales</taxon>
        <taxon>Novispirillaceae</taxon>
        <taxon>Insolitispirillum</taxon>
    </lineage>
</organism>
<accession>A0A1N7IKE1</accession>
<dbReference type="RefSeq" id="WP_076398228.1">
    <property type="nucleotide sequence ID" value="NZ_FTOA01000001.1"/>
</dbReference>